<protein>
    <submittedName>
        <fullName evidence="1">Esterase</fullName>
    </submittedName>
</protein>
<accession>A0A2I1R2P3</accession>
<evidence type="ECO:0000313" key="1">
    <source>
        <dbReference type="EMBL" id="PKZ63392.1"/>
    </source>
</evidence>
<dbReference type="InterPro" id="IPR000801">
    <property type="entry name" value="Esterase-like"/>
</dbReference>
<gene>
    <name evidence="1" type="ORF">CYJ73_22130</name>
</gene>
<dbReference type="STRING" id="2055.BCM27_19660"/>
<comment type="caution">
    <text evidence="1">The sequence shown here is derived from an EMBL/GenBank/DDBJ whole genome shotgun (WGS) entry which is preliminary data.</text>
</comment>
<organism evidence="1 2">
    <name type="scientific">Gordonia terrae</name>
    <dbReference type="NCBI Taxonomy" id="2055"/>
    <lineage>
        <taxon>Bacteria</taxon>
        <taxon>Bacillati</taxon>
        <taxon>Actinomycetota</taxon>
        <taxon>Actinomycetes</taxon>
        <taxon>Mycobacteriales</taxon>
        <taxon>Gordoniaceae</taxon>
        <taxon>Gordonia</taxon>
    </lineage>
</organism>
<reference evidence="1 2" key="1">
    <citation type="submission" date="2017-12" db="EMBL/GenBank/DDBJ databases">
        <title>Phylogenetic diversity of female urinary microbiome.</title>
        <authorList>
            <person name="Thomas-White K."/>
            <person name="Wolfe A.J."/>
        </authorList>
    </citation>
    <scope>NUCLEOTIDE SEQUENCE [LARGE SCALE GENOMIC DNA]</scope>
    <source>
        <strain evidence="1 2">UMB0777</strain>
    </source>
</reference>
<dbReference type="AlphaFoldDB" id="A0A2I1R2P3"/>
<name>A0A2I1R2P3_9ACTN</name>
<dbReference type="InterPro" id="IPR029058">
    <property type="entry name" value="AB_hydrolase_fold"/>
</dbReference>
<dbReference type="Gene3D" id="3.40.50.1820">
    <property type="entry name" value="alpha/beta hydrolase"/>
    <property type="match status" value="1"/>
</dbReference>
<dbReference type="EMBL" id="PKJC01000026">
    <property type="protein sequence ID" value="PKZ63392.1"/>
    <property type="molecule type" value="Genomic_DNA"/>
</dbReference>
<sequence length="323" mass="35198">MQFSLRPRRLARRRRVLALALTLLAVVGVVTIGSGNASAAATYGRFSVSGCGMPSTPVDTWTRWGNYKTVIALDGLRATSDISGWRRDTRVQRIADSGVNVIQPVGGLASFYTDWEAASPANKIGYRYRWTCRLDTIVRELDARGLAVGPLGKYALMGISMGGNAAMVYGAYHRQRVSHVFSMSGYLNLSAPTMREAVRLALIDAGIGAGVGPFSADAMWGPPWSDRWTRNDALVQLPRMRGMKIRIGSGSATWGPHNADAVASVKGTPLEVVSLAQTRSFEVAAALQGIPITTDFPSVGTHTWGYWEDMVWRAKKSGWFRDR</sequence>
<dbReference type="Proteomes" id="UP000234662">
    <property type="component" value="Unassembled WGS sequence"/>
</dbReference>
<evidence type="ECO:0000313" key="2">
    <source>
        <dbReference type="Proteomes" id="UP000234662"/>
    </source>
</evidence>
<dbReference type="SUPFAM" id="SSF53474">
    <property type="entry name" value="alpha/beta-Hydrolases"/>
    <property type="match status" value="1"/>
</dbReference>
<dbReference type="RefSeq" id="WP_064569480.1">
    <property type="nucleotide sequence ID" value="NZ_PKJC01000026.1"/>
</dbReference>
<proteinExistence type="predicted"/>
<dbReference type="Pfam" id="PF00756">
    <property type="entry name" value="Esterase"/>
    <property type="match status" value="1"/>
</dbReference>